<dbReference type="GO" id="GO:0005829">
    <property type="term" value="C:cytosol"/>
    <property type="evidence" value="ECO:0007669"/>
    <property type="project" value="TreeGrafter"/>
</dbReference>
<dbReference type="InterPro" id="IPR027417">
    <property type="entry name" value="P-loop_NTPase"/>
</dbReference>
<protein>
    <recommendedName>
        <fullName evidence="1">Helicase ATP-binding domain-containing protein</fullName>
    </recommendedName>
</protein>
<name>A0A6C0H118_9ZZZZ</name>
<proteinExistence type="predicted"/>
<dbReference type="InterPro" id="IPR050742">
    <property type="entry name" value="Helicase_Restrict-Modif_Enz"/>
</dbReference>
<dbReference type="InterPro" id="IPR006935">
    <property type="entry name" value="Helicase/UvrB_N"/>
</dbReference>
<dbReference type="GO" id="GO:0005524">
    <property type="term" value="F:ATP binding"/>
    <property type="evidence" value="ECO:0007669"/>
    <property type="project" value="InterPro"/>
</dbReference>
<dbReference type="EMBL" id="MN739844">
    <property type="protein sequence ID" value="QHT74244.1"/>
    <property type="molecule type" value="Genomic_DNA"/>
</dbReference>
<reference evidence="2" key="1">
    <citation type="journal article" date="2020" name="Nature">
        <title>Giant virus diversity and host interactions through global metagenomics.</title>
        <authorList>
            <person name="Schulz F."/>
            <person name="Roux S."/>
            <person name="Paez-Espino D."/>
            <person name="Jungbluth S."/>
            <person name="Walsh D.A."/>
            <person name="Denef V.J."/>
            <person name="McMahon K.D."/>
            <person name="Konstantinidis K.T."/>
            <person name="Eloe-Fadrosh E.A."/>
            <person name="Kyrpides N.C."/>
            <person name="Woyke T."/>
        </authorList>
    </citation>
    <scope>NUCLEOTIDE SEQUENCE</scope>
    <source>
        <strain evidence="2">GVMAG-M-3300023179-4</strain>
    </source>
</reference>
<dbReference type="InterPro" id="IPR014001">
    <property type="entry name" value="Helicase_ATP-bd"/>
</dbReference>
<dbReference type="PANTHER" id="PTHR47396">
    <property type="entry name" value="TYPE I RESTRICTION ENZYME ECOKI R PROTEIN"/>
    <property type="match status" value="1"/>
</dbReference>
<organism evidence="2">
    <name type="scientific">viral metagenome</name>
    <dbReference type="NCBI Taxonomy" id="1070528"/>
    <lineage>
        <taxon>unclassified sequences</taxon>
        <taxon>metagenomes</taxon>
        <taxon>organismal metagenomes</taxon>
    </lineage>
</organism>
<dbReference type="CDD" id="cd17926">
    <property type="entry name" value="DEXHc_RE"/>
    <property type="match status" value="1"/>
</dbReference>
<feature type="domain" description="Helicase ATP-binding" evidence="1">
    <location>
        <begin position="111"/>
        <end position="258"/>
    </location>
</feature>
<dbReference type="GO" id="GO:0016787">
    <property type="term" value="F:hydrolase activity"/>
    <property type="evidence" value="ECO:0007669"/>
    <property type="project" value="InterPro"/>
</dbReference>
<evidence type="ECO:0000259" key="1">
    <source>
        <dbReference type="PROSITE" id="PS51192"/>
    </source>
</evidence>
<dbReference type="SUPFAM" id="SSF52540">
    <property type="entry name" value="P-loop containing nucleoside triphosphate hydrolases"/>
    <property type="match status" value="2"/>
</dbReference>
<dbReference type="PROSITE" id="PS51192">
    <property type="entry name" value="HELICASE_ATP_BIND_1"/>
    <property type="match status" value="1"/>
</dbReference>
<dbReference type="Gene3D" id="3.40.50.300">
    <property type="entry name" value="P-loop containing nucleotide triphosphate hydrolases"/>
    <property type="match status" value="2"/>
</dbReference>
<dbReference type="PANTHER" id="PTHR47396:SF1">
    <property type="entry name" value="ATP-DEPENDENT HELICASE IRC3-RELATED"/>
    <property type="match status" value="1"/>
</dbReference>
<dbReference type="Pfam" id="PF04851">
    <property type="entry name" value="ResIII"/>
    <property type="match status" value="1"/>
</dbReference>
<accession>A0A6C0H118</accession>
<dbReference type="SMART" id="SM00487">
    <property type="entry name" value="DEXDc"/>
    <property type="match status" value="1"/>
</dbReference>
<dbReference type="GO" id="GO:0003677">
    <property type="term" value="F:DNA binding"/>
    <property type="evidence" value="ECO:0007669"/>
    <property type="project" value="InterPro"/>
</dbReference>
<dbReference type="AlphaFoldDB" id="A0A6C0H118"/>
<sequence length="490" mass="56860">MKSKKNKILDKSFYITNSGSYILKKSFNENELNIIKKELNILPRITNDFQIEKNEPFDIYAETTDKLFIPRFYGKNKFTEIQNSIKPSNLLEIKFNGELRDYQKNIVDIVLPKIKNDGGGLLSVPTGRGKTVIGLFLATQIKCRTLIVVHKEFLMNQWIERIKQYTNCTIGKIQQNKIDIDKDIVVGMLQSISMKDYDVDIFSKFDLVIYDECHHLSSRVFSQALLKINTPYTLGLSATPNRADKTEKVFHWFLGDMMYKEEATLKHKVKVEIYNYSVKNKGFRDIIGKNGKPIQPIIVTNLSEIDKRNAYIYDLIYNIKEKDPSRKMLILSGRKDQLNKLNELLKDVFEGEIGFYIGGMKEKDLKISESKDLILATYEMVSEGLDIQALDTMVMCTPKAGVNQTIGRILRKKPEDYENQPLIIDIVDQIPTTIFMGMARKKIYTSREYEITYFDIKENNTEKTWEHDYTKFTKFVKGNDGFIDSDDDKK</sequence>
<evidence type="ECO:0000313" key="2">
    <source>
        <dbReference type="EMBL" id="QHT74244.1"/>
    </source>
</evidence>